<dbReference type="SFLD" id="SFLDG00358">
    <property type="entry name" value="Main_(cytGST)"/>
    <property type="match status" value="1"/>
</dbReference>
<dbReference type="SFLD" id="SFLDG01151">
    <property type="entry name" value="Main.2:_Nu-like"/>
    <property type="match status" value="1"/>
</dbReference>
<comment type="similarity">
    <text evidence="1">Belongs to the GST superfamily.</text>
</comment>
<dbReference type="Gene3D" id="1.20.1050.130">
    <property type="match status" value="1"/>
</dbReference>
<evidence type="ECO:0000256" key="1">
    <source>
        <dbReference type="ARBA" id="ARBA00007409"/>
    </source>
</evidence>
<dbReference type="SUPFAM" id="SSF52833">
    <property type="entry name" value="Thioredoxin-like"/>
    <property type="match status" value="1"/>
</dbReference>
<evidence type="ECO:0000259" key="2">
    <source>
        <dbReference type="PROSITE" id="PS50404"/>
    </source>
</evidence>
<dbReference type="InterPro" id="IPR036249">
    <property type="entry name" value="Thioredoxin-like_sf"/>
</dbReference>
<dbReference type="PROSITE" id="PS50404">
    <property type="entry name" value="GST_NTER"/>
    <property type="match status" value="1"/>
</dbReference>
<dbReference type="InterPro" id="IPR004046">
    <property type="entry name" value="GST_C"/>
</dbReference>
<dbReference type="Proteomes" id="UP000701801">
    <property type="component" value="Unassembled WGS sequence"/>
</dbReference>
<dbReference type="OrthoDB" id="422574at2759"/>
<dbReference type="Pfam" id="PF13409">
    <property type="entry name" value="GST_N_2"/>
    <property type="match status" value="1"/>
</dbReference>
<evidence type="ECO:0000313" key="4">
    <source>
        <dbReference type="EMBL" id="CAG8973286.1"/>
    </source>
</evidence>
<organism evidence="4 5">
    <name type="scientific">Hymenoscyphus albidus</name>
    <dbReference type="NCBI Taxonomy" id="595503"/>
    <lineage>
        <taxon>Eukaryota</taxon>
        <taxon>Fungi</taxon>
        <taxon>Dikarya</taxon>
        <taxon>Ascomycota</taxon>
        <taxon>Pezizomycotina</taxon>
        <taxon>Leotiomycetes</taxon>
        <taxon>Helotiales</taxon>
        <taxon>Helotiaceae</taxon>
        <taxon>Hymenoscyphus</taxon>
    </lineage>
</organism>
<comment type="caution">
    <text evidence="4">The sequence shown here is derived from an EMBL/GenBank/DDBJ whole genome shotgun (WGS) entry which is preliminary data.</text>
</comment>
<dbReference type="SFLD" id="SFLDS00019">
    <property type="entry name" value="Glutathione_Transferase_(cytos"/>
    <property type="match status" value="1"/>
</dbReference>
<dbReference type="Pfam" id="PF00043">
    <property type="entry name" value="GST_C"/>
    <property type="match status" value="1"/>
</dbReference>
<accession>A0A9N9LIN6</accession>
<feature type="domain" description="GST N-terminal" evidence="2">
    <location>
        <begin position="2"/>
        <end position="83"/>
    </location>
</feature>
<dbReference type="PANTHER" id="PTHR44051:SF3">
    <property type="entry name" value="TRANSCRIPTIONAL REGULATOR URE2"/>
    <property type="match status" value="1"/>
</dbReference>
<dbReference type="InterPro" id="IPR040079">
    <property type="entry name" value="Glutathione_S-Trfase"/>
</dbReference>
<name>A0A9N9LIN6_9HELO</name>
<dbReference type="PANTHER" id="PTHR44051">
    <property type="entry name" value="GLUTATHIONE S-TRANSFERASE-RELATED"/>
    <property type="match status" value="1"/>
</dbReference>
<dbReference type="PROSITE" id="PS50405">
    <property type="entry name" value="GST_CTER"/>
    <property type="match status" value="1"/>
</dbReference>
<evidence type="ECO:0000313" key="5">
    <source>
        <dbReference type="Proteomes" id="UP000701801"/>
    </source>
</evidence>
<proteinExistence type="inferred from homology"/>
<dbReference type="InterPro" id="IPR004045">
    <property type="entry name" value="Glutathione_S-Trfase_N"/>
</dbReference>
<keyword evidence="5" id="KW-1185">Reference proteome</keyword>
<feature type="domain" description="GST C-terminal" evidence="3">
    <location>
        <begin position="89"/>
        <end position="217"/>
    </location>
</feature>
<dbReference type="SUPFAM" id="SSF47616">
    <property type="entry name" value="GST C-terminal domain-like"/>
    <property type="match status" value="1"/>
</dbReference>
<gene>
    <name evidence="4" type="ORF">HYALB_00000048</name>
</gene>
<dbReference type="InterPro" id="IPR036282">
    <property type="entry name" value="Glutathione-S-Trfase_C_sf"/>
</dbReference>
<sequence length="217" mass="24979">MQPITVYWRPNVPNPAKVIITLEELGIPYIGKFVEHADLKQPAFEAINTNGRVPAIEDPNTGITLWESGAIVNYLIENYDTEHKISYITAPEKYHTLQWQHFQCTGQGPYWGQLAWFQLFHHEPLESAKKRYVDEAIRIVKVLDKALEGRDWLVGDKITYADLAFVSWGSSLPLFLSDREEWNIEDHLNFKRWNDSILGRASVKKALSLAKEEDVKG</sequence>
<dbReference type="EMBL" id="CAJVRM010000068">
    <property type="protein sequence ID" value="CAG8973286.1"/>
    <property type="molecule type" value="Genomic_DNA"/>
</dbReference>
<evidence type="ECO:0000259" key="3">
    <source>
        <dbReference type="PROSITE" id="PS50405"/>
    </source>
</evidence>
<protein>
    <recommendedName>
        <fullName evidence="6">Glutathione S-transferase</fullName>
    </recommendedName>
</protein>
<evidence type="ECO:0008006" key="6">
    <source>
        <dbReference type="Google" id="ProtNLM"/>
    </source>
</evidence>
<dbReference type="InterPro" id="IPR010987">
    <property type="entry name" value="Glutathione-S-Trfase_C-like"/>
</dbReference>
<reference evidence="4" key="1">
    <citation type="submission" date="2021-07" db="EMBL/GenBank/DDBJ databases">
        <authorList>
            <person name="Durling M."/>
        </authorList>
    </citation>
    <scope>NUCLEOTIDE SEQUENCE</scope>
</reference>
<dbReference type="AlphaFoldDB" id="A0A9N9LIN6"/>